<feature type="transmembrane region" description="Helical" evidence="1">
    <location>
        <begin position="157"/>
        <end position="175"/>
    </location>
</feature>
<proteinExistence type="predicted"/>
<feature type="transmembrane region" description="Helical" evidence="1">
    <location>
        <begin position="211"/>
        <end position="229"/>
    </location>
</feature>
<feature type="transmembrane region" description="Helical" evidence="1">
    <location>
        <begin position="129"/>
        <end position="150"/>
    </location>
</feature>
<evidence type="ECO:0000313" key="3">
    <source>
        <dbReference type="Proteomes" id="UP001595850"/>
    </source>
</evidence>
<keyword evidence="1" id="KW-0472">Membrane</keyword>
<keyword evidence="1" id="KW-0812">Transmembrane</keyword>
<feature type="transmembrane region" description="Helical" evidence="1">
    <location>
        <begin position="43"/>
        <end position="63"/>
    </location>
</feature>
<evidence type="ECO:0000313" key="2">
    <source>
        <dbReference type="EMBL" id="MFC4058646.1"/>
    </source>
</evidence>
<protein>
    <submittedName>
        <fullName evidence="2">ABC transporter permease</fullName>
    </submittedName>
</protein>
<dbReference type="PANTHER" id="PTHR37305">
    <property type="entry name" value="INTEGRAL MEMBRANE PROTEIN-RELATED"/>
    <property type="match status" value="1"/>
</dbReference>
<dbReference type="PANTHER" id="PTHR37305:SF1">
    <property type="entry name" value="MEMBRANE PROTEIN"/>
    <property type="match status" value="1"/>
</dbReference>
<comment type="caution">
    <text evidence="2">The sequence shown here is derived from an EMBL/GenBank/DDBJ whole genome shotgun (WGS) entry which is preliminary data.</text>
</comment>
<accession>A0ABV8I648</accession>
<sequence length="234" mass="24322">MRSTMWTLLTAVALMVGFGVLITATSRELGEDSMLSDATMLSLSGYAFASLAMASLGVLVISGEYRTGMIRTTLLAVPGRLRMLTAKTAVFTAVAFTVSLAASFAAFLAGQAVLGDKGVALGDPGVLRAVIGSALLITASGIFGLALGALIRHTPGAIVSAVALIFVLPQMTAMLPGEWGETVRKHFTTNAGDQIVRVEVMEGQLGPWTGFGVYCAWVAVTLVAAAVLLRRRDA</sequence>
<keyword evidence="1" id="KW-1133">Transmembrane helix</keyword>
<dbReference type="Proteomes" id="UP001595850">
    <property type="component" value="Unassembled WGS sequence"/>
</dbReference>
<organism evidence="2 3">
    <name type="scientific">Planomonospora corallina</name>
    <dbReference type="NCBI Taxonomy" id="1806052"/>
    <lineage>
        <taxon>Bacteria</taxon>
        <taxon>Bacillati</taxon>
        <taxon>Actinomycetota</taxon>
        <taxon>Actinomycetes</taxon>
        <taxon>Streptosporangiales</taxon>
        <taxon>Streptosporangiaceae</taxon>
        <taxon>Planomonospora</taxon>
    </lineage>
</organism>
<reference evidence="3" key="1">
    <citation type="journal article" date="2019" name="Int. J. Syst. Evol. Microbiol.">
        <title>The Global Catalogue of Microorganisms (GCM) 10K type strain sequencing project: providing services to taxonomists for standard genome sequencing and annotation.</title>
        <authorList>
            <consortium name="The Broad Institute Genomics Platform"/>
            <consortium name="The Broad Institute Genome Sequencing Center for Infectious Disease"/>
            <person name="Wu L."/>
            <person name="Ma J."/>
        </authorList>
    </citation>
    <scope>NUCLEOTIDE SEQUENCE [LARGE SCALE GENOMIC DNA]</scope>
    <source>
        <strain evidence="3">TBRC 4489</strain>
    </source>
</reference>
<feature type="transmembrane region" description="Helical" evidence="1">
    <location>
        <begin position="84"/>
        <end position="109"/>
    </location>
</feature>
<name>A0ABV8I648_9ACTN</name>
<dbReference type="EMBL" id="JBHSBM010000013">
    <property type="protein sequence ID" value="MFC4058646.1"/>
    <property type="molecule type" value="Genomic_DNA"/>
</dbReference>
<gene>
    <name evidence="2" type="ORF">ACFOWE_10095</name>
</gene>
<evidence type="ECO:0000256" key="1">
    <source>
        <dbReference type="SAM" id="Phobius"/>
    </source>
</evidence>
<dbReference type="RefSeq" id="WP_377286950.1">
    <property type="nucleotide sequence ID" value="NZ_JBHSBM010000013.1"/>
</dbReference>
<keyword evidence="3" id="KW-1185">Reference proteome</keyword>